<dbReference type="AlphaFoldDB" id="A0A402CZA8"/>
<dbReference type="SUPFAM" id="SSF53474">
    <property type="entry name" value="alpha/beta-Hydrolases"/>
    <property type="match status" value="1"/>
</dbReference>
<organism evidence="2 3">
    <name type="scientific">Capsulimonas corticalis</name>
    <dbReference type="NCBI Taxonomy" id="2219043"/>
    <lineage>
        <taxon>Bacteria</taxon>
        <taxon>Bacillati</taxon>
        <taxon>Armatimonadota</taxon>
        <taxon>Armatimonadia</taxon>
        <taxon>Capsulimonadales</taxon>
        <taxon>Capsulimonadaceae</taxon>
        <taxon>Capsulimonas</taxon>
    </lineage>
</organism>
<dbReference type="Pfam" id="PF00326">
    <property type="entry name" value="Peptidase_S9"/>
    <property type="match status" value="1"/>
</dbReference>
<sequence>MREELIDQVAWTGGQFLSGPIRGVILSFAGLGGTTKLKDGIGDQEQEWANAGGLVVMPYYSPWAWMNPETVAFIDELIEAIRLKYGLAPETPVIATGGSMGGHAALAYTMNSRHAVARCYALSPVCDLLYHYGERPDLPRTFHAAYHSYGDISEALIANSPTRQIDRMPRTPYLIIHGDQDDAVAKEHHSDILAARMRDAGHELTYLELSGVGHCGPLDDKPQRTATDFVLRGLS</sequence>
<proteinExistence type="predicted"/>
<dbReference type="OrthoDB" id="9812921at2"/>
<dbReference type="EMBL" id="AP025739">
    <property type="protein sequence ID" value="BDI29506.1"/>
    <property type="molecule type" value="Genomic_DNA"/>
</dbReference>
<reference evidence="2 3" key="1">
    <citation type="journal article" date="2019" name="Int. J. Syst. Evol. Microbiol.">
        <title>Capsulimonas corticalis gen. nov., sp. nov., an aerobic capsulated bacterium, of a novel bacterial order, Capsulimonadales ord. nov., of the class Armatimonadia of the phylum Armatimonadetes.</title>
        <authorList>
            <person name="Li J."/>
            <person name="Kudo C."/>
            <person name="Tonouchi A."/>
        </authorList>
    </citation>
    <scope>NUCLEOTIDE SEQUENCE [LARGE SCALE GENOMIC DNA]</scope>
    <source>
        <strain evidence="2 3">AX-7</strain>
    </source>
</reference>
<feature type="domain" description="Peptidase S9 prolyl oligopeptidase catalytic" evidence="1">
    <location>
        <begin position="88"/>
        <end position="217"/>
    </location>
</feature>
<accession>A0A402CZA8</accession>
<gene>
    <name evidence="2" type="ORF">CCAX7_15570</name>
</gene>
<dbReference type="InterPro" id="IPR001375">
    <property type="entry name" value="Peptidase_S9_cat"/>
</dbReference>
<protein>
    <recommendedName>
        <fullName evidence="1">Peptidase S9 prolyl oligopeptidase catalytic domain-containing protein</fullName>
    </recommendedName>
</protein>
<dbReference type="RefSeq" id="WP_119322615.1">
    <property type="nucleotide sequence ID" value="NZ_AP025739.1"/>
</dbReference>
<keyword evidence="3" id="KW-1185">Reference proteome</keyword>
<dbReference type="GO" id="GO:0006508">
    <property type="term" value="P:proteolysis"/>
    <property type="evidence" value="ECO:0007669"/>
    <property type="project" value="InterPro"/>
</dbReference>
<dbReference type="InterPro" id="IPR029058">
    <property type="entry name" value="AB_hydrolase_fold"/>
</dbReference>
<evidence type="ECO:0000313" key="2">
    <source>
        <dbReference type="EMBL" id="BDI29506.1"/>
    </source>
</evidence>
<evidence type="ECO:0000313" key="3">
    <source>
        <dbReference type="Proteomes" id="UP000287394"/>
    </source>
</evidence>
<dbReference type="KEGG" id="ccot:CCAX7_15570"/>
<dbReference type="Gene3D" id="3.40.50.1820">
    <property type="entry name" value="alpha/beta hydrolase"/>
    <property type="match status" value="1"/>
</dbReference>
<evidence type="ECO:0000259" key="1">
    <source>
        <dbReference type="Pfam" id="PF00326"/>
    </source>
</evidence>
<dbReference type="Proteomes" id="UP000287394">
    <property type="component" value="Chromosome"/>
</dbReference>
<dbReference type="GO" id="GO:0008236">
    <property type="term" value="F:serine-type peptidase activity"/>
    <property type="evidence" value="ECO:0007669"/>
    <property type="project" value="InterPro"/>
</dbReference>
<name>A0A402CZA8_9BACT</name>